<evidence type="ECO:0000256" key="1">
    <source>
        <dbReference type="ARBA" id="ARBA00011073"/>
    </source>
</evidence>
<evidence type="ECO:0000256" key="5">
    <source>
        <dbReference type="PROSITE-ProRule" id="PRU01240"/>
    </source>
</evidence>
<dbReference type="InterPro" id="IPR015500">
    <property type="entry name" value="Peptidase_S8_subtilisin-rel"/>
</dbReference>
<dbReference type="EMBL" id="JASGBI010000001">
    <property type="protein sequence ID" value="MDI9238404.1"/>
    <property type="molecule type" value="Genomic_DNA"/>
</dbReference>
<dbReference type="InterPro" id="IPR000209">
    <property type="entry name" value="Peptidase_S8/S53_dom"/>
</dbReference>
<reference evidence="7 8" key="1">
    <citation type="submission" date="2023-05" db="EMBL/GenBank/DDBJ databases">
        <title>Lysobacter sp. strain LF1 Genome sequencing and assembly.</title>
        <authorList>
            <person name="Jung Y."/>
        </authorList>
    </citation>
    <scope>NUCLEOTIDE SEQUENCE [LARGE SCALE GENOMIC DNA]</scope>
    <source>
        <strain evidence="7 8">LF1</strain>
    </source>
</reference>
<dbReference type="InterPro" id="IPR036852">
    <property type="entry name" value="Peptidase_S8/S53_dom_sf"/>
</dbReference>
<dbReference type="PROSITE" id="PS51892">
    <property type="entry name" value="SUBTILASE"/>
    <property type="match status" value="1"/>
</dbReference>
<sequence length="343" mass="35728">MHLLDDWPMPALGLDCFVMEADSGVARARLVSQLAADPRIELAQPMQVFHALAEGDPLSAAQPIVTDWHLRELHALGTGRNVNVAVIDTGVDVGHPDLQGRRIVTRNFVDSGPFPAESHGTQVVGIIGARSDDGVGIAGVAPQARLLALRACWPSSTAASGAVCSSFTLAKALQFALDAHVQVLNLSLTGPRDPLLGRLLDAALGQRISVVAAVDTHSADGGFPSSHHDVIAVAGEQARDHPSTSLLAPDRGIPATTVGGGWSFVSGSSYAAAQVTGLVALLRGMAPATAPAQLRAALAPEVELGLAPRRPERIDACAAVVRVTQRCACDCIAGSTTHWRPRR</sequence>
<dbReference type="PANTHER" id="PTHR43806">
    <property type="entry name" value="PEPTIDASE S8"/>
    <property type="match status" value="1"/>
</dbReference>
<dbReference type="Pfam" id="PF00082">
    <property type="entry name" value="Peptidase_S8"/>
    <property type="match status" value="1"/>
</dbReference>
<feature type="domain" description="Peptidase S8/S53" evidence="6">
    <location>
        <begin position="79"/>
        <end position="298"/>
    </location>
</feature>
<proteinExistence type="inferred from homology"/>
<dbReference type="InterPro" id="IPR023827">
    <property type="entry name" value="Peptidase_S8_Asp-AS"/>
</dbReference>
<keyword evidence="2 5" id="KW-0645">Protease</keyword>
<evidence type="ECO:0000313" key="7">
    <source>
        <dbReference type="EMBL" id="MDI9238404.1"/>
    </source>
</evidence>
<keyword evidence="3 5" id="KW-0378">Hydrolase</keyword>
<feature type="active site" description="Charge relay system" evidence="5">
    <location>
        <position position="119"/>
    </location>
</feature>
<evidence type="ECO:0000256" key="3">
    <source>
        <dbReference type="ARBA" id="ARBA00022801"/>
    </source>
</evidence>
<evidence type="ECO:0000256" key="2">
    <source>
        <dbReference type="ARBA" id="ARBA00022670"/>
    </source>
</evidence>
<dbReference type="Gene3D" id="3.40.50.200">
    <property type="entry name" value="Peptidase S8/S53 domain"/>
    <property type="match status" value="1"/>
</dbReference>
<comment type="similarity">
    <text evidence="1 5">Belongs to the peptidase S8 family.</text>
</comment>
<dbReference type="PRINTS" id="PR00723">
    <property type="entry name" value="SUBTILISIN"/>
</dbReference>
<dbReference type="Proteomes" id="UP001321580">
    <property type="component" value="Unassembled WGS sequence"/>
</dbReference>
<dbReference type="RefSeq" id="WP_283211865.1">
    <property type="nucleotide sequence ID" value="NZ_JASGBI010000001.1"/>
</dbReference>
<keyword evidence="4 5" id="KW-0720">Serine protease</keyword>
<dbReference type="InterPro" id="IPR050131">
    <property type="entry name" value="Peptidase_S8_subtilisin-like"/>
</dbReference>
<dbReference type="SUPFAM" id="SSF52743">
    <property type="entry name" value="Subtilisin-like"/>
    <property type="match status" value="1"/>
</dbReference>
<keyword evidence="8" id="KW-1185">Reference proteome</keyword>
<feature type="active site" description="Charge relay system" evidence="5">
    <location>
        <position position="269"/>
    </location>
</feature>
<dbReference type="PROSITE" id="PS00136">
    <property type="entry name" value="SUBTILASE_ASP"/>
    <property type="match status" value="1"/>
</dbReference>
<organism evidence="7 8">
    <name type="scientific">Lysobacter stagni</name>
    <dbReference type="NCBI Taxonomy" id="3045172"/>
    <lineage>
        <taxon>Bacteria</taxon>
        <taxon>Pseudomonadati</taxon>
        <taxon>Pseudomonadota</taxon>
        <taxon>Gammaproteobacteria</taxon>
        <taxon>Lysobacterales</taxon>
        <taxon>Lysobacteraceae</taxon>
        <taxon>Lysobacter</taxon>
    </lineage>
</organism>
<evidence type="ECO:0000256" key="4">
    <source>
        <dbReference type="ARBA" id="ARBA00022825"/>
    </source>
</evidence>
<comment type="caution">
    <text evidence="7">The sequence shown here is derived from an EMBL/GenBank/DDBJ whole genome shotgun (WGS) entry which is preliminary data.</text>
</comment>
<accession>A0ABT6XE36</accession>
<feature type="active site" description="Charge relay system" evidence="5">
    <location>
        <position position="88"/>
    </location>
</feature>
<evidence type="ECO:0000259" key="6">
    <source>
        <dbReference type="Pfam" id="PF00082"/>
    </source>
</evidence>
<protein>
    <submittedName>
        <fullName evidence="7">S8 family serine peptidase</fullName>
    </submittedName>
</protein>
<name>A0ABT6XE36_9GAMM</name>
<evidence type="ECO:0000313" key="8">
    <source>
        <dbReference type="Proteomes" id="UP001321580"/>
    </source>
</evidence>
<gene>
    <name evidence="7" type="ORF">QLQ15_05695</name>
</gene>
<dbReference type="PANTHER" id="PTHR43806:SF11">
    <property type="entry name" value="CEREVISIN-RELATED"/>
    <property type="match status" value="1"/>
</dbReference>